<feature type="binding site" evidence="7">
    <location>
        <position position="133"/>
    </location>
    <ligand>
        <name>substrate</name>
    </ligand>
</feature>
<keyword evidence="7" id="KW-0963">Cytoplasm</keyword>
<evidence type="ECO:0000256" key="3">
    <source>
        <dbReference type="ARBA" id="ARBA00022741"/>
    </source>
</evidence>
<keyword evidence="4 7" id="KW-0418">Kinase</keyword>
<keyword evidence="2 7" id="KW-0808">Transferase</keyword>
<dbReference type="UniPathway" id="UPA00053">
    <property type="reaction ID" value="UER00088"/>
</dbReference>
<comment type="subunit">
    <text evidence="7">Monomer.</text>
</comment>
<dbReference type="Gene3D" id="3.40.50.300">
    <property type="entry name" value="P-loop containing nucleotide triphosphate hydrolases"/>
    <property type="match status" value="1"/>
</dbReference>
<feature type="binding site" evidence="7">
    <location>
        <position position="116"/>
    </location>
    <ligand>
        <name>ATP</name>
        <dbReference type="ChEBI" id="CHEBI:30616"/>
    </ligand>
</feature>
<keyword evidence="1 7" id="KW-0028">Amino-acid biosynthesis</keyword>
<dbReference type="InterPro" id="IPR000623">
    <property type="entry name" value="Shikimate_kinase/TSH1"/>
</dbReference>
<dbReference type="RefSeq" id="WP_077865508.1">
    <property type="nucleotide sequence ID" value="NZ_LZYZ01000004.1"/>
</dbReference>
<dbReference type="GO" id="GO:0000287">
    <property type="term" value="F:magnesium ion binding"/>
    <property type="evidence" value="ECO:0007669"/>
    <property type="project" value="UniProtKB-UniRule"/>
</dbReference>
<organism evidence="8 9">
    <name type="scientific">Clostridium saccharobutylicum</name>
    <dbReference type="NCBI Taxonomy" id="169679"/>
    <lineage>
        <taxon>Bacteria</taxon>
        <taxon>Bacillati</taxon>
        <taxon>Bacillota</taxon>
        <taxon>Clostridia</taxon>
        <taxon>Eubacteriales</taxon>
        <taxon>Clostridiaceae</taxon>
        <taxon>Clostridium</taxon>
    </lineage>
</organism>
<evidence type="ECO:0000313" key="9">
    <source>
        <dbReference type="Proteomes" id="UP000191154"/>
    </source>
</evidence>
<comment type="function">
    <text evidence="7">Catalyzes the specific phosphorylation of the 3-hydroxyl group of shikimic acid using ATP as a cosubstrate.</text>
</comment>
<keyword evidence="7" id="KW-0479">Metal-binding</keyword>
<dbReference type="GO" id="GO:0009073">
    <property type="term" value="P:aromatic amino acid family biosynthetic process"/>
    <property type="evidence" value="ECO:0007669"/>
    <property type="project" value="UniProtKB-KW"/>
</dbReference>
<dbReference type="GO" id="GO:0009423">
    <property type="term" value="P:chorismate biosynthetic process"/>
    <property type="evidence" value="ECO:0007669"/>
    <property type="project" value="UniProtKB-UniRule"/>
</dbReference>
<keyword evidence="3 7" id="KW-0547">Nucleotide-binding</keyword>
<accession>A0A1S8N5S9</accession>
<evidence type="ECO:0000256" key="5">
    <source>
        <dbReference type="ARBA" id="ARBA00022840"/>
    </source>
</evidence>
<dbReference type="STRING" id="169679.CSACC_06840"/>
<keyword evidence="7" id="KW-0460">Magnesium</keyword>
<dbReference type="Pfam" id="PF01202">
    <property type="entry name" value="SKI"/>
    <property type="match status" value="1"/>
</dbReference>
<dbReference type="HAMAP" id="MF_00109">
    <property type="entry name" value="Shikimate_kinase"/>
    <property type="match status" value="1"/>
</dbReference>
<evidence type="ECO:0000256" key="4">
    <source>
        <dbReference type="ARBA" id="ARBA00022777"/>
    </source>
</evidence>
<keyword evidence="5 7" id="KW-0067">ATP-binding</keyword>
<dbReference type="PANTHER" id="PTHR21087:SF16">
    <property type="entry name" value="SHIKIMATE KINASE 1, CHLOROPLASTIC"/>
    <property type="match status" value="1"/>
</dbReference>
<dbReference type="GO" id="GO:0008652">
    <property type="term" value="P:amino acid biosynthetic process"/>
    <property type="evidence" value="ECO:0007669"/>
    <property type="project" value="UniProtKB-KW"/>
</dbReference>
<evidence type="ECO:0000256" key="1">
    <source>
        <dbReference type="ARBA" id="ARBA00022605"/>
    </source>
</evidence>
<reference evidence="8 9" key="1">
    <citation type="submission" date="2016-05" db="EMBL/GenBank/DDBJ databases">
        <title>Microbial solvent formation.</title>
        <authorList>
            <person name="Poehlein A."/>
            <person name="Montoya Solano J.D."/>
            <person name="Flitsch S."/>
            <person name="Krabben P."/>
            <person name="Duerre P."/>
            <person name="Daniel R."/>
        </authorList>
    </citation>
    <scope>NUCLEOTIDE SEQUENCE [LARGE SCALE GENOMIC DNA]</scope>
    <source>
        <strain evidence="8 9">L1-8</strain>
    </source>
</reference>
<comment type="catalytic activity">
    <reaction evidence="7">
        <text>shikimate + ATP = 3-phosphoshikimate + ADP + H(+)</text>
        <dbReference type="Rhea" id="RHEA:13121"/>
        <dbReference type="ChEBI" id="CHEBI:15378"/>
        <dbReference type="ChEBI" id="CHEBI:30616"/>
        <dbReference type="ChEBI" id="CHEBI:36208"/>
        <dbReference type="ChEBI" id="CHEBI:145989"/>
        <dbReference type="ChEBI" id="CHEBI:456216"/>
        <dbReference type="EC" id="2.7.1.71"/>
    </reaction>
</comment>
<dbReference type="PRINTS" id="PR01100">
    <property type="entry name" value="SHIKIMTKNASE"/>
</dbReference>
<evidence type="ECO:0000256" key="7">
    <source>
        <dbReference type="HAMAP-Rule" id="MF_00109"/>
    </source>
</evidence>
<comment type="subcellular location">
    <subcellularLocation>
        <location evidence="7">Cytoplasm</location>
    </subcellularLocation>
</comment>
<evidence type="ECO:0000313" key="8">
    <source>
        <dbReference type="EMBL" id="OOM11824.1"/>
    </source>
</evidence>
<dbReference type="GO" id="GO:0005524">
    <property type="term" value="F:ATP binding"/>
    <property type="evidence" value="ECO:0007669"/>
    <property type="project" value="UniProtKB-UniRule"/>
</dbReference>
<dbReference type="AlphaFoldDB" id="A0A1S8N5S9"/>
<dbReference type="GO" id="GO:0005829">
    <property type="term" value="C:cytosol"/>
    <property type="evidence" value="ECO:0007669"/>
    <property type="project" value="TreeGrafter"/>
</dbReference>
<protein>
    <recommendedName>
        <fullName evidence="7">Shikimate kinase</fullName>
        <shortName evidence="7">SK</shortName>
        <ecNumber evidence="7">2.7.1.71</ecNumber>
    </recommendedName>
</protein>
<dbReference type="EMBL" id="LZYZ01000004">
    <property type="protein sequence ID" value="OOM11824.1"/>
    <property type="molecule type" value="Genomic_DNA"/>
</dbReference>
<feature type="binding site" evidence="7">
    <location>
        <position position="79"/>
    </location>
    <ligand>
        <name>substrate</name>
    </ligand>
</feature>
<sequence>MKNKIVIIGMPGSGKTTIGKKLGKELSLKFFDMDEYIQESTGKTILQLFENGEDYFRDIETETCKNLMKYENVLISTGGGVIKRERNIDILKEECLIIFLDRSVDRILSDVDVSQRPLLKDGKEKVIRLYEERYELYKKYADEIVVNDSDVDEIIARFKNIINDTKKVKIL</sequence>
<dbReference type="PANTHER" id="PTHR21087">
    <property type="entry name" value="SHIKIMATE KINASE"/>
    <property type="match status" value="1"/>
</dbReference>
<dbReference type="InterPro" id="IPR027417">
    <property type="entry name" value="P-loop_NTPase"/>
</dbReference>
<comment type="similarity">
    <text evidence="7">Belongs to the shikimate kinase family.</text>
</comment>
<dbReference type="CDD" id="cd00464">
    <property type="entry name" value="SK"/>
    <property type="match status" value="1"/>
</dbReference>
<keyword evidence="6 7" id="KW-0057">Aromatic amino acid biosynthesis</keyword>
<gene>
    <name evidence="7 8" type="primary">aroK</name>
    <name evidence="8" type="ORF">CLOSAC_22510</name>
</gene>
<evidence type="ECO:0000256" key="6">
    <source>
        <dbReference type="ARBA" id="ARBA00023141"/>
    </source>
</evidence>
<feature type="binding site" evidence="7">
    <location>
        <begin position="12"/>
        <end position="17"/>
    </location>
    <ligand>
        <name>ATP</name>
        <dbReference type="ChEBI" id="CHEBI:30616"/>
    </ligand>
</feature>
<comment type="caution">
    <text evidence="8">The sequence shown here is derived from an EMBL/GenBank/DDBJ whole genome shotgun (WGS) entry which is preliminary data.</text>
</comment>
<dbReference type="EC" id="2.7.1.71" evidence="7"/>
<name>A0A1S8N5S9_CLOSA</name>
<feature type="binding site" evidence="7">
    <location>
        <position position="16"/>
    </location>
    <ligand>
        <name>Mg(2+)</name>
        <dbReference type="ChEBI" id="CHEBI:18420"/>
    </ligand>
</feature>
<proteinExistence type="inferred from homology"/>
<dbReference type="SUPFAM" id="SSF52540">
    <property type="entry name" value="P-loop containing nucleoside triphosphate hydrolases"/>
    <property type="match status" value="1"/>
</dbReference>
<dbReference type="InterPro" id="IPR031322">
    <property type="entry name" value="Shikimate/glucono_kinase"/>
</dbReference>
<comment type="caution">
    <text evidence="7">Lacks conserved residue(s) required for the propagation of feature annotation.</text>
</comment>
<feature type="binding site" evidence="7">
    <location>
        <position position="34"/>
    </location>
    <ligand>
        <name>substrate</name>
    </ligand>
</feature>
<dbReference type="Proteomes" id="UP000191154">
    <property type="component" value="Unassembled WGS sequence"/>
</dbReference>
<comment type="cofactor">
    <cofactor evidence="7">
        <name>Mg(2+)</name>
        <dbReference type="ChEBI" id="CHEBI:18420"/>
    </cofactor>
    <text evidence="7">Binds 1 Mg(2+) ion per subunit.</text>
</comment>
<evidence type="ECO:0000256" key="2">
    <source>
        <dbReference type="ARBA" id="ARBA00022679"/>
    </source>
</evidence>
<comment type="pathway">
    <text evidence="7">Metabolic intermediate biosynthesis; chorismate biosynthesis; chorismate from D-erythrose 4-phosphate and phosphoenolpyruvate: step 5/7.</text>
</comment>
<feature type="binding site" evidence="7">
    <location>
        <position position="57"/>
    </location>
    <ligand>
        <name>substrate</name>
    </ligand>
</feature>
<dbReference type="GO" id="GO:0004765">
    <property type="term" value="F:shikimate kinase activity"/>
    <property type="evidence" value="ECO:0007669"/>
    <property type="project" value="UniProtKB-UniRule"/>
</dbReference>